<dbReference type="Pfam" id="PF03184">
    <property type="entry name" value="DDE_1"/>
    <property type="match status" value="1"/>
</dbReference>
<evidence type="ECO:0000259" key="1">
    <source>
        <dbReference type="Pfam" id="PF03184"/>
    </source>
</evidence>
<protein>
    <recommendedName>
        <fullName evidence="1">DDE-1 domain-containing protein</fullName>
    </recommendedName>
</protein>
<accession>G4YWB6</accession>
<gene>
    <name evidence="2" type="ORF">PHYSODRAFT_406673</name>
</gene>
<dbReference type="RefSeq" id="XP_009520851.1">
    <property type="nucleotide sequence ID" value="XM_009522556.1"/>
</dbReference>
<keyword evidence="3" id="KW-1185">Reference proteome</keyword>
<dbReference type="InterPro" id="IPR004875">
    <property type="entry name" value="DDE_SF_endonuclease_dom"/>
</dbReference>
<dbReference type="AlphaFoldDB" id="G4YWB6"/>
<feature type="non-terminal residue" evidence="2">
    <location>
        <position position="103"/>
    </location>
</feature>
<dbReference type="Proteomes" id="UP000002640">
    <property type="component" value="Unassembled WGS sequence"/>
</dbReference>
<proteinExistence type="predicted"/>
<dbReference type="KEGG" id="psoj:PHYSODRAFT_406673"/>
<dbReference type="EMBL" id="JH159152">
    <property type="protein sequence ID" value="EGZ25563.1"/>
    <property type="molecule type" value="Genomic_DNA"/>
</dbReference>
<evidence type="ECO:0000313" key="2">
    <source>
        <dbReference type="EMBL" id="EGZ25563.1"/>
    </source>
</evidence>
<sequence>DKVLLLWDDFCAHWTTEVTSYAASLNIVLLKIPPRYTYVCQPADIAWNKPFKDKKIAELREQHVEKAFALVGPSRTHMTEWITSSWFALSASTILSGFSRTGL</sequence>
<dbReference type="InParanoid" id="G4YWB6"/>
<name>G4YWB6_PHYSP</name>
<reference evidence="2 3" key="1">
    <citation type="journal article" date="2006" name="Science">
        <title>Phytophthora genome sequences uncover evolutionary origins and mechanisms of pathogenesis.</title>
        <authorList>
            <person name="Tyler B.M."/>
            <person name="Tripathy S."/>
            <person name="Zhang X."/>
            <person name="Dehal P."/>
            <person name="Jiang R.H."/>
            <person name="Aerts A."/>
            <person name="Arredondo F.D."/>
            <person name="Baxter L."/>
            <person name="Bensasson D."/>
            <person name="Beynon J.L."/>
            <person name="Chapman J."/>
            <person name="Damasceno C.M."/>
            <person name="Dorrance A.E."/>
            <person name="Dou D."/>
            <person name="Dickerman A.W."/>
            <person name="Dubchak I.L."/>
            <person name="Garbelotto M."/>
            <person name="Gijzen M."/>
            <person name="Gordon S.G."/>
            <person name="Govers F."/>
            <person name="Grunwald N.J."/>
            <person name="Huang W."/>
            <person name="Ivors K.L."/>
            <person name="Jones R.W."/>
            <person name="Kamoun S."/>
            <person name="Krampis K."/>
            <person name="Lamour K.H."/>
            <person name="Lee M.K."/>
            <person name="McDonald W.H."/>
            <person name="Medina M."/>
            <person name="Meijer H.J."/>
            <person name="Nordberg E.K."/>
            <person name="Maclean D.J."/>
            <person name="Ospina-Giraldo M.D."/>
            <person name="Morris P.F."/>
            <person name="Phuntumart V."/>
            <person name="Putnam N.H."/>
            <person name="Rash S."/>
            <person name="Rose J.K."/>
            <person name="Sakihama Y."/>
            <person name="Salamov A.A."/>
            <person name="Savidor A."/>
            <person name="Scheuring C.F."/>
            <person name="Smith B.M."/>
            <person name="Sobral B.W."/>
            <person name="Terry A."/>
            <person name="Torto-Alalibo T.A."/>
            <person name="Win J."/>
            <person name="Xu Z."/>
            <person name="Zhang H."/>
            <person name="Grigoriev I.V."/>
            <person name="Rokhsar D.S."/>
            <person name="Boore J.L."/>
        </authorList>
    </citation>
    <scope>NUCLEOTIDE SEQUENCE [LARGE SCALE GENOMIC DNA]</scope>
    <source>
        <strain evidence="2 3">P6497</strain>
    </source>
</reference>
<organism evidence="2 3">
    <name type="scientific">Phytophthora sojae (strain P6497)</name>
    <name type="common">Soybean stem and root rot agent</name>
    <name type="synonym">Phytophthora megasperma f. sp. glycines</name>
    <dbReference type="NCBI Taxonomy" id="1094619"/>
    <lineage>
        <taxon>Eukaryota</taxon>
        <taxon>Sar</taxon>
        <taxon>Stramenopiles</taxon>
        <taxon>Oomycota</taxon>
        <taxon>Peronosporomycetes</taxon>
        <taxon>Peronosporales</taxon>
        <taxon>Peronosporaceae</taxon>
        <taxon>Phytophthora</taxon>
    </lineage>
</organism>
<feature type="non-terminal residue" evidence="2">
    <location>
        <position position="1"/>
    </location>
</feature>
<feature type="domain" description="DDE-1" evidence="1">
    <location>
        <begin position="2"/>
        <end position="98"/>
    </location>
</feature>
<dbReference type="GeneID" id="20651480"/>
<evidence type="ECO:0000313" key="3">
    <source>
        <dbReference type="Proteomes" id="UP000002640"/>
    </source>
</evidence>
<dbReference type="GO" id="GO:0003676">
    <property type="term" value="F:nucleic acid binding"/>
    <property type="evidence" value="ECO:0007669"/>
    <property type="project" value="InterPro"/>
</dbReference>